<dbReference type="EMBL" id="BRVO01000003">
    <property type="protein sequence ID" value="GLB50083.1"/>
    <property type="molecule type" value="Genomic_DNA"/>
</dbReference>
<evidence type="ECO:0000313" key="2">
    <source>
        <dbReference type="Proteomes" id="UP001143543"/>
    </source>
</evidence>
<dbReference type="Proteomes" id="UP001143543">
    <property type="component" value="Unassembled WGS sequence"/>
</dbReference>
<sequence>MLLIITKAMNKHFIIPLFFFLLICGITQAQVGVGTTNPDASSALDISSTSSGLLIPRLTTAQRDAIASPATGLMIFNTEYNCLSQNVGTPSAPDWMCLKTEAATRFFYLPSININASATGTGFTVDLYEAYKSQFSAPLVSSSGASGSIPYFQDNELEYYVTAYDTEVLENLSISADGVMTYDVIGSASACSFINVVLVVK</sequence>
<name>A0ABQ5MKZ0_9FLAO</name>
<keyword evidence="2" id="KW-1185">Reference proteome</keyword>
<gene>
    <name evidence="1" type="ORF">Y10_24510</name>
</gene>
<evidence type="ECO:0000313" key="1">
    <source>
        <dbReference type="EMBL" id="GLB50083.1"/>
    </source>
</evidence>
<protein>
    <submittedName>
        <fullName evidence="1">Uncharacterized protein</fullName>
    </submittedName>
</protein>
<proteinExistence type="predicted"/>
<accession>A0ABQ5MKZ0</accession>
<comment type="caution">
    <text evidence="1">The sequence shown here is derived from an EMBL/GenBank/DDBJ whole genome shotgun (WGS) entry which is preliminary data.</text>
</comment>
<reference evidence="1" key="1">
    <citation type="submission" date="2022-07" db="EMBL/GenBank/DDBJ databases">
        <title>Taxonomy of Novel Oxalotrophic and Methylotrophic Bacteria.</title>
        <authorList>
            <person name="Sahin N."/>
            <person name="Tani A."/>
        </authorList>
    </citation>
    <scope>NUCLEOTIDE SEQUENCE</scope>
    <source>
        <strain evidence="1">Y10</strain>
    </source>
</reference>
<organism evidence="1 2">
    <name type="scientific">Neptunitalea lumnitzerae</name>
    <dbReference type="NCBI Taxonomy" id="2965509"/>
    <lineage>
        <taxon>Bacteria</taxon>
        <taxon>Pseudomonadati</taxon>
        <taxon>Bacteroidota</taxon>
        <taxon>Flavobacteriia</taxon>
        <taxon>Flavobacteriales</taxon>
        <taxon>Flavobacteriaceae</taxon>
        <taxon>Neptunitalea</taxon>
    </lineage>
</organism>